<protein>
    <submittedName>
        <fullName evidence="2">Uncharacterized protein</fullName>
    </submittedName>
</protein>
<name>A0A9P1MU33_9PELO</name>
<sequence length="229" mass="26232">MYSKKFVKKDVEFIRSDHIVPIGISTMKRLREDSVQIGRSKFVRLQICSKIHEKSLDLLKNRLRLKLDDDFWIDKAITTTFPREFANSFKINDFVMVCGKARLEEDGTPYLNAFSVRKVSQIEQKCFEQETKLCSEYYSDCAGTSYMPKVATPPLSTELNLGVLGLSRFPIGMLENCTVKKEDTQKSSEDSFEKFGRELAATSSKTAEKLDENNQDADDSFENFAKNIK</sequence>
<comment type="caution">
    <text evidence="2">The sequence shown here is derived from an EMBL/GenBank/DDBJ whole genome shotgun (WGS) entry which is preliminary data.</text>
</comment>
<gene>
    <name evidence="2" type="ORF">CAMP_LOCUS2367</name>
</gene>
<proteinExistence type="predicted"/>
<keyword evidence="3" id="KW-1185">Reference proteome</keyword>
<dbReference type="EMBL" id="CANHGI010000001">
    <property type="protein sequence ID" value="CAI5439730.1"/>
    <property type="molecule type" value="Genomic_DNA"/>
</dbReference>
<organism evidence="2 3">
    <name type="scientific">Caenorhabditis angaria</name>
    <dbReference type="NCBI Taxonomy" id="860376"/>
    <lineage>
        <taxon>Eukaryota</taxon>
        <taxon>Metazoa</taxon>
        <taxon>Ecdysozoa</taxon>
        <taxon>Nematoda</taxon>
        <taxon>Chromadorea</taxon>
        <taxon>Rhabditida</taxon>
        <taxon>Rhabditina</taxon>
        <taxon>Rhabditomorpha</taxon>
        <taxon>Rhabditoidea</taxon>
        <taxon>Rhabditidae</taxon>
        <taxon>Peloderinae</taxon>
        <taxon>Caenorhabditis</taxon>
    </lineage>
</organism>
<feature type="region of interest" description="Disordered" evidence="1">
    <location>
        <begin position="203"/>
        <end position="229"/>
    </location>
</feature>
<evidence type="ECO:0000313" key="3">
    <source>
        <dbReference type="Proteomes" id="UP001152747"/>
    </source>
</evidence>
<reference evidence="2" key="1">
    <citation type="submission" date="2022-11" db="EMBL/GenBank/DDBJ databases">
        <authorList>
            <person name="Kikuchi T."/>
        </authorList>
    </citation>
    <scope>NUCLEOTIDE SEQUENCE</scope>
    <source>
        <strain evidence="2">PS1010</strain>
    </source>
</reference>
<accession>A0A9P1MU33</accession>
<evidence type="ECO:0000313" key="2">
    <source>
        <dbReference type="EMBL" id="CAI5439730.1"/>
    </source>
</evidence>
<evidence type="ECO:0000256" key="1">
    <source>
        <dbReference type="SAM" id="MobiDB-lite"/>
    </source>
</evidence>
<dbReference type="Proteomes" id="UP001152747">
    <property type="component" value="Unassembled WGS sequence"/>
</dbReference>
<dbReference type="AlphaFoldDB" id="A0A9P1MU33"/>